<feature type="compositionally biased region" description="Gly residues" evidence="2">
    <location>
        <begin position="1"/>
        <end position="10"/>
    </location>
</feature>
<dbReference type="PANTHER" id="PTHR46734">
    <property type="entry name" value="TELOMERIC REPEAT-BINDING FACTOR 1 TERF1"/>
    <property type="match status" value="1"/>
</dbReference>
<evidence type="ECO:0000313" key="6">
    <source>
        <dbReference type="Proteomes" id="UP000250140"/>
    </source>
</evidence>
<evidence type="ECO:0000259" key="4">
    <source>
        <dbReference type="PROSITE" id="PS51294"/>
    </source>
</evidence>
<reference evidence="5 6" key="1">
    <citation type="journal article" date="2016" name="Nat. Commun.">
        <title>Ectomycorrhizal ecology is imprinted in the genome of the dominant symbiotic fungus Cenococcum geophilum.</title>
        <authorList>
            <consortium name="DOE Joint Genome Institute"/>
            <person name="Peter M."/>
            <person name="Kohler A."/>
            <person name="Ohm R.A."/>
            <person name="Kuo A."/>
            <person name="Krutzmann J."/>
            <person name="Morin E."/>
            <person name="Arend M."/>
            <person name="Barry K.W."/>
            <person name="Binder M."/>
            <person name="Choi C."/>
            <person name="Clum A."/>
            <person name="Copeland A."/>
            <person name="Grisel N."/>
            <person name="Haridas S."/>
            <person name="Kipfer T."/>
            <person name="LaButti K."/>
            <person name="Lindquist E."/>
            <person name="Lipzen A."/>
            <person name="Maire R."/>
            <person name="Meier B."/>
            <person name="Mihaltcheva S."/>
            <person name="Molinier V."/>
            <person name="Murat C."/>
            <person name="Poggeler S."/>
            <person name="Quandt C.A."/>
            <person name="Sperisen C."/>
            <person name="Tritt A."/>
            <person name="Tisserant E."/>
            <person name="Crous P.W."/>
            <person name="Henrissat B."/>
            <person name="Nehls U."/>
            <person name="Egli S."/>
            <person name="Spatafora J.W."/>
            <person name="Grigoriev I.V."/>
            <person name="Martin F.M."/>
        </authorList>
    </citation>
    <scope>NUCLEOTIDE SEQUENCE [LARGE SCALE GENOMIC DNA]</scope>
    <source>
        <strain evidence="5 6">CBS 207.34</strain>
    </source>
</reference>
<feature type="region of interest" description="Disordered" evidence="2">
    <location>
        <begin position="224"/>
        <end position="307"/>
    </location>
</feature>
<dbReference type="OrthoDB" id="608866at2759"/>
<feature type="region of interest" description="Disordered" evidence="2">
    <location>
        <begin position="1"/>
        <end position="44"/>
    </location>
</feature>
<dbReference type="InterPro" id="IPR009057">
    <property type="entry name" value="Homeodomain-like_sf"/>
</dbReference>
<dbReference type="PANTHER" id="PTHR46734:SF1">
    <property type="entry name" value="TELOMERIC REPEAT-BINDING FACTOR 1"/>
    <property type="match status" value="1"/>
</dbReference>
<keyword evidence="6" id="KW-1185">Reference proteome</keyword>
<proteinExistence type="predicted"/>
<name>A0A8E2EVS8_9PEZI</name>
<feature type="non-terminal residue" evidence="5">
    <location>
        <position position="446"/>
    </location>
</feature>
<dbReference type="CDD" id="cd11660">
    <property type="entry name" value="SANT_TRF"/>
    <property type="match status" value="1"/>
</dbReference>
<feature type="compositionally biased region" description="Basic and acidic residues" evidence="2">
    <location>
        <begin position="233"/>
        <end position="256"/>
    </location>
</feature>
<feature type="non-terminal residue" evidence="5">
    <location>
        <position position="1"/>
    </location>
</feature>
<keyword evidence="1" id="KW-0539">Nucleus</keyword>
<dbReference type="Gene3D" id="1.10.246.220">
    <property type="match status" value="1"/>
</dbReference>
<feature type="domain" description="HTH myb-type" evidence="4">
    <location>
        <begin position="31"/>
        <end position="90"/>
    </location>
</feature>
<protein>
    <submittedName>
        <fullName evidence="5">Uncharacterized protein</fullName>
    </submittedName>
</protein>
<dbReference type="Proteomes" id="UP000250140">
    <property type="component" value="Unassembled WGS sequence"/>
</dbReference>
<evidence type="ECO:0000256" key="2">
    <source>
        <dbReference type="SAM" id="MobiDB-lite"/>
    </source>
</evidence>
<feature type="domain" description="Myb-like" evidence="3">
    <location>
        <begin position="31"/>
        <end position="84"/>
    </location>
</feature>
<feature type="compositionally biased region" description="Polar residues" evidence="2">
    <location>
        <begin position="96"/>
        <end position="106"/>
    </location>
</feature>
<feature type="region of interest" description="Disordered" evidence="2">
    <location>
        <begin position="91"/>
        <end position="159"/>
    </location>
</feature>
<dbReference type="AlphaFoldDB" id="A0A8E2EVS8"/>
<dbReference type="PROSITE" id="PS50090">
    <property type="entry name" value="MYB_LIKE"/>
    <property type="match status" value="1"/>
</dbReference>
<evidence type="ECO:0000256" key="1">
    <source>
        <dbReference type="ARBA" id="ARBA00023242"/>
    </source>
</evidence>
<evidence type="ECO:0000259" key="3">
    <source>
        <dbReference type="PROSITE" id="PS50090"/>
    </source>
</evidence>
<organism evidence="5 6">
    <name type="scientific">Glonium stellatum</name>
    <dbReference type="NCBI Taxonomy" id="574774"/>
    <lineage>
        <taxon>Eukaryota</taxon>
        <taxon>Fungi</taxon>
        <taxon>Dikarya</taxon>
        <taxon>Ascomycota</taxon>
        <taxon>Pezizomycotina</taxon>
        <taxon>Dothideomycetes</taxon>
        <taxon>Pleosporomycetidae</taxon>
        <taxon>Gloniales</taxon>
        <taxon>Gloniaceae</taxon>
        <taxon>Glonium</taxon>
    </lineage>
</organism>
<dbReference type="InterPro" id="IPR017930">
    <property type="entry name" value="Myb_dom"/>
</dbReference>
<dbReference type="SMART" id="SM00717">
    <property type="entry name" value="SANT"/>
    <property type="match status" value="2"/>
</dbReference>
<accession>A0A8E2EVS8</accession>
<feature type="compositionally biased region" description="Basic and acidic residues" evidence="2">
    <location>
        <begin position="135"/>
        <end position="152"/>
    </location>
</feature>
<dbReference type="Pfam" id="PF00249">
    <property type="entry name" value="Myb_DNA-binding"/>
    <property type="match status" value="1"/>
</dbReference>
<dbReference type="SUPFAM" id="SSF46689">
    <property type="entry name" value="Homeodomain-like"/>
    <property type="match status" value="2"/>
</dbReference>
<dbReference type="InterPro" id="IPR052450">
    <property type="entry name" value="TRBD-Containing_Protein"/>
</dbReference>
<dbReference type="InterPro" id="IPR001005">
    <property type="entry name" value="SANT/Myb"/>
</dbReference>
<dbReference type="EMBL" id="KV750342">
    <property type="protein sequence ID" value="OCL05233.1"/>
    <property type="molecule type" value="Genomic_DNA"/>
</dbReference>
<feature type="compositionally biased region" description="Low complexity" evidence="2">
    <location>
        <begin position="273"/>
        <end position="293"/>
    </location>
</feature>
<sequence length="446" mass="48443">VGVGVTGGLGVEREREGEDGDEGKGAGTGKKKVKKRNKWTEQETKDLLRGVAKFGIGNWKRILECQEFVFRERTSVDLKDRFRTCCPDEYSKYRASDSSNPATPSKPTKRSHKPKDVNTKSLHYYGLHPPQIEPSEAKAPRRPRSNTDRKGPAELAEMGIDRPFFKNKRRERREFTERDDEALIRGFEKHGPVWHNIRSDPELGFGARHPTDLRDRFRTRFPERYAQAGYKVKPKDAQKQRDRSGGTKPDSKDPTTSDHQPTKPAPNRLDAETPSSGSTTQPTTTNTTIPTPSDSRSKPHSLLKPLLTTFPGPFDDFPDLASEDEASYSPITLSRNIFQWADAHPPAPNSNSNSTNAHAHATANATANAIAMPALAAADITSHLSFGLLAGMDQYHVNPLATLNLPPAAAASGGAVTTATTAGGAAGAFLLSSAPSSMTAGVGAGI</sequence>
<dbReference type="Gene3D" id="1.10.10.60">
    <property type="entry name" value="Homeodomain-like"/>
    <property type="match status" value="1"/>
</dbReference>
<dbReference type="PROSITE" id="PS51294">
    <property type="entry name" value="HTH_MYB"/>
    <property type="match status" value="1"/>
</dbReference>
<evidence type="ECO:0000313" key="5">
    <source>
        <dbReference type="EMBL" id="OCL05233.1"/>
    </source>
</evidence>
<gene>
    <name evidence="5" type="ORF">AOQ84DRAFT_366816</name>
</gene>